<keyword evidence="1" id="KW-0472">Membrane</keyword>
<organism evidence="2 3">
    <name type="scientific">Reticulomyxa filosa</name>
    <dbReference type="NCBI Taxonomy" id="46433"/>
    <lineage>
        <taxon>Eukaryota</taxon>
        <taxon>Sar</taxon>
        <taxon>Rhizaria</taxon>
        <taxon>Retaria</taxon>
        <taxon>Foraminifera</taxon>
        <taxon>Monothalamids</taxon>
        <taxon>Reticulomyxidae</taxon>
        <taxon>Reticulomyxa</taxon>
    </lineage>
</organism>
<accession>X6PA78</accession>
<dbReference type="EMBL" id="ASPP01001605">
    <property type="protein sequence ID" value="ETO35425.1"/>
    <property type="molecule type" value="Genomic_DNA"/>
</dbReference>
<evidence type="ECO:0000313" key="2">
    <source>
        <dbReference type="EMBL" id="ETO35425.1"/>
    </source>
</evidence>
<keyword evidence="1" id="KW-0812">Transmembrane</keyword>
<protein>
    <submittedName>
        <fullName evidence="2">Uncharacterized protein</fullName>
    </submittedName>
</protein>
<gene>
    <name evidence="2" type="ORF">RFI_01636</name>
</gene>
<comment type="caution">
    <text evidence="2">The sequence shown here is derived from an EMBL/GenBank/DDBJ whole genome shotgun (WGS) entry which is preliminary data.</text>
</comment>
<feature type="transmembrane region" description="Helical" evidence="1">
    <location>
        <begin position="57"/>
        <end position="75"/>
    </location>
</feature>
<name>X6PA78_RETFI</name>
<proteinExistence type="predicted"/>
<dbReference type="Proteomes" id="UP000023152">
    <property type="component" value="Unassembled WGS sequence"/>
</dbReference>
<sequence length="78" mass="9434">MSTSQADLEKEFQQHNWNEDKEWQNIVSNMDFPPNYDEPKKEEFLLKRKRKYYREKVVSGFFSIISVSFLSQTCVEAY</sequence>
<keyword evidence="3" id="KW-1185">Reference proteome</keyword>
<reference evidence="2 3" key="1">
    <citation type="journal article" date="2013" name="Curr. Biol.">
        <title>The Genome of the Foraminiferan Reticulomyxa filosa.</title>
        <authorList>
            <person name="Glockner G."/>
            <person name="Hulsmann N."/>
            <person name="Schleicher M."/>
            <person name="Noegel A.A."/>
            <person name="Eichinger L."/>
            <person name="Gallinger C."/>
            <person name="Pawlowski J."/>
            <person name="Sierra R."/>
            <person name="Euteneuer U."/>
            <person name="Pillet L."/>
            <person name="Moustafa A."/>
            <person name="Platzer M."/>
            <person name="Groth M."/>
            <person name="Szafranski K."/>
            <person name="Schliwa M."/>
        </authorList>
    </citation>
    <scope>NUCLEOTIDE SEQUENCE [LARGE SCALE GENOMIC DNA]</scope>
</reference>
<dbReference type="AlphaFoldDB" id="X6PA78"/>
<evidence type="ECO:0000313" key="3">
    <source>
        <dbReference type="Proteomes" id="UP000023152"/>
    </source>
</evidence>
<keyword evidence="1" id="KW-1133">Transmembrane helix</keyword>
<evidence type="ECO:0000256" key="1">
    <source>
        <dbReference type="SAM" id="Phobius"/>
    </source>
</evidence>